<dbReference type="GO" id="GO:0016773">
    <property type="term" value="F:phosphotransferase activity, alcohol group as acceptor"/>
    <property type="evidence" value="ECO:0007669"/>
    <property type="project" value="InterPro"/>
</dbReference>
<dbReference type="Gene3D" id="3.40.50.620">
    <property type="entry name" value="HUPs"/>
    <property type="match status" value="1"/>
</dbReference>
<keyword evidence="6" id="KW-0511">Multifunctional enzyme</keyword>
<evidence type="ECO:0000256" key="6">
    <source>
        <dbReference type="ARBA" id="ARBA00023268"/>
    </source>
</evidence>
<dbReference type="InterPro" id="IPR011611">
    <property type="entry name" value="PfkB_dom"/>
</dbReference>
<name>A0A1I0V1T2_9CELL</name>
<dbReference type="AlphaFoldDB" id="A0A1I0V1T2"/>
<dbReference type="GO" id="GO:0005524">
    <property type="term" value="F:ATP binding"/>
    <property type="evidence" value="ECO:0007669"/>
    <property type="project" value="UniProtKB-KW"/>
</dbReference>
<feature type="domain" description="Carbohydrate kinase PfkB" evidence="9">
    <location>
        <begin position="53"/>
        <end position="324"/>
    </location>
</feature>
<dbReference type="Proteomes" id="UP000199012">
    <property type="component" value="Unassembled WGS sequence"/>
</dbReference>
<evidence type="ECO:0000256" key="3">
    <source>
        <dbReference type="ARBA" id="ARBA00022695"/>
    </source>
</evidence>
<keyword evidence="7" id="KW-0119">Carbohydrate metabolism</keyword>
<dbReference type="NCBIfam" id="TIGR00125">
    <property type="entry name" value="cyt_tran_rel"/>
    <property type="match status" value="1"/>
</dbReference>
<keyword evidence="5" id="KW-0067">ATP-binding</keyword>
<evidence type="ECO:0000256" key="4">
    <source>
        <dbReference type="ARBA" id="ARBA00022741"/>
    </source>
</evidence>
<dbReference type="SUPFAM" id="SSF52374">
    <property type="entry name" value="Nucleotidylyl transferase"/>
    <property type="match status" value="1"/>
</dbReference>
<gene>
    <name evidence="11" type="ORF">SAMN05421867_10197</name>
</gene>
<dbReference type="EC" id="2.7.7.70" evidence="1"/>
<keyword evidence="4" id="KW-0547">Nucleotide-binding</keyword>
<evidence type="ECO:0000256" key="1">
    <source>
        <dbReference type="ARBA" id="ARBA00012519"/>
    </source>
</evidence>
<evidence type="ECO:0000313" key="12">
    <source>
        <dbReference type="Proteomes" id="UP000199012"/>
    </source>
</evidence>
<keyword evidence="12" id="KW-1185">Reference proteome</keyword>
<sequence>MPARPATPVTPELVQEVLGVAPHVTVVGDLALDGWWSGPARRMTREAPAPVVEVSQRSHAPGQAANTAANLAALGAHVRLVGLVGDDPDGHRLLDLLREAGVDVSMVVVDGGRTPAKKRILAGDQVLVRIDEGPDEPWSAATLEALADGVAVAAAGADALLVCDYGGGSLDGPVHAALAAARPGVRVVAVDAHDLRPWADLSPDLVTPNAAEAAVLLGGPLGGPQGEDRPGEAERRAPDLLAAAGARAAVVTLDREGTVTLEPGQEPHRTWAEPADESQASGAGDTFVAALTLARAAGLPLTVAADLAQAAADVVVRSPGTSVCTARQLLARWEARHGALPAHELVARLAGERAAGRRIVFTNGCFDVLHRGHTTSLEQAGRLGDVLVVAVNGDDSVRRLKGPGRPINTAEDRAAVLAALACVDYVTVFDTDTPIPLLEQIRPDVYAKGGDYTPEMLAEAAVVQAYGGEVRMLDYVADRSTTAVVERIRVTGSGGAQAALAPAAADAGEVAR</sequence>
<dbReference type="InterPro" id="IPR004821">
    <property type="entry name" value="Cyt_trans-like"/>
</dbReference>
<evidence type="ECO:0000256" key="2">
    <source>
        <dbReference type="ARBA" id="ARBA00022679"/>
    </source>
</evidence>
<dbReference type="Gene3D" id="3.40.1190.20">
    <property type="match status" value="1"/>
</dbReference>
<accession>A0A1I0V1T2</accession>
<dbReference type="GO" id="GO:0033786">
    <property type="term" value="F:heptose-1-phosphate adenylyltransferase activity"/>
    <property type="evidence" value="ECO:0007669"/>
    <property type="project" value="TreeGrafter"/>
</dbReference>
<evidence type="ECO:0000256" key="7">
    <source>
        <dbReference type="ARBA" id="ARBA00023277"/>
    </source>
</evidence>
<dbReference type="GO" id="GO:0005829">
    <property type="term" value="C:cytosol"/>
    <property type="evidence" value="ECO:0007669"/>
    <property type="project" value="TreeGrafter"/>
</dbReference>
<evidence type="ECO:0000256" key="8">
    <source>
        <dbReference type="ARBA" id="ARBA00047428"/>
    </source>
</evidence>
<keyword evidence="2" id="KW-0808">Transferase</keyword>
<organism evidence="11 12">
    <name type="scientific">Cellulomonas marina</name>
    <dbReference type="NCBI Taxonomy" id="988821"/>
    <lineage>
        <taxon>Bacteria</taxon>
        <taxon>Bacillati</taxon>
        <taxon>Actinomycetota</taxon>
        <taxon>Actinomycetes</taxon>
        <taxon>Micrococcales</taxon>
        <taxon>Cellulomonadaceae</taxon>
        <taxon>Cellulomonas</taxon>
    </lineage>
</organism>
<dbReference type="InterPro" id="IPR011914">
    <property type="entry name" value="RfaE_dom_II"/>
</dbReference>
<evidence type="ECO:0000313" key="11">
    <source>
        <dbReference type="EMBL" id="SFA70275.1"/>
    </source>
</evidence>
<reference evidence="11 12" key="1">
    <citation type="submission" date="2016-10" db="EMBL/GenBank/DDBJ databases">
        <authorList>
            <person name="de Groot N.N."/>
        </authorList>
    </citation>
    <scope>NUCLEOTIDE SEQUENCE [LARGE SCALE GENOMIC DNA]</scope>
    <source>
        <strain evidence="11 12">CGMCC 4.6945</strain>
    </source>
</reference>
<feature type="domain" description="Cytidyltransferase-like" evidence="10">
    <location>
        <begin position="361"/>
        <end position="459"/>
    </location>
</feature>
<protein>
    <recommendedName>
        <fullName evidence="1">D-glycero-beta-D-manno-heptose 1-phosphate adenylyltransferase</fullName>
        <ecNumber evidence="1">2.7.7.70</ecNumber>
    </recommendedName>
</protein>
<dbReference type="Pfam" id="PF00294">
    <property type="entry name" value="PfkB"/>
    <property type="match status" value="1"/>
</dbReference>
<dbReference type="Pfam" id="PF01467">
    <property type="entry name" value="CTP_transf_like"/>
    <property type="match status" value="1"/>
</dbReference>
<dbReference type="InterPro" id="IPR029056">
    <property type="entry name" value="Ribokinase-like"/>
</dbReference>
<dbReference type="GO" id="GO:0033785">
    <property type="term" value="F:heptose 7-phosphate kinase activity"/>
    <property type="evidence" value="ECO:0007669"/>
    <property type="project" value="TreeGrafter"/>
</dbReference>
<dbReference type="SUPFAM" id="SSF53613">
    <property type="entry name" value="Ribokinase-like"/>
    <property type="match status" value="1"/>
</dbReference>
<keyword evidence="3" id="KW-0548">Nucleotidyltransferase</keyword>
<proteinExistence type="predicted"/>
<dbReference type="PANTHER" id="PTHR46969:SF1">
    <property type="entry name" value="BIFUNCTIONAL PROTEIN HLDE"/>
    <property type="match status" value="1"/>
</dbReference>
<dbReference type="PANTHER" id="PTHR46969">
    <property type="entry name" value="BIFUNCTIONAL PROTEIN HLDE"/>
    <property type="match status" value="1"/>
</dbReference>
<dbReference type="STRING" id="988821.SAMN05421867_10197"/>
<comment type="catalytic activity">
    <reaction evidence="8">
        <text>D-glycero-beta-D-manno-heptose 1-phosphate + ATP + H(+) = ADP-D-glycero-beta-D-manno-heptose + diphosphate</text>
        <dbReference type="Rhea" id="RHEA:27465"/>
        <dbReference type="ChEBI" id="CHEBI:15378"/>
        <dbReference type="ChEBI" id="CHEBI:30616"/>
        <dbReference type="ChEBI" id="CHEBI:33019"/>
        <dbReference type="ChEBI" id="CHEBI:59967"/>
        <dbReference type="ChEBI" id="CHEBI:61593"/>
        <dbReference type="EC" id="2.7.7.70"/>
    </reaction>
</comment>
<dbReference type="NCBIfam" id="TIGR02199">
    <property type="entry name" value="rfaE_dom_II"/>
    <property type="match status" value="1"/>
</dbReference>
<dbReference type="RefSeq" id="WP_308439485.1">
    <property type="nucleotide sequence ID" value="NZ_BONM01000005.1"/>
</dbReference>
<evidence type="ECO:0000256" key="5">
    <source>
        <dbReference type="ARBA" id="ARBA00022840"/>
    </source>
</evidence>
<evidence type="ECO:0000259" key="9">
    <source>
        <dbReference type="Pfam" id="PF00294"/>
    </source>
</evidence>
<evidence type="ECO:0000259" key="10">
    <source>
        <dbReference type="Pfam" id="PF01467"/>
    </source>
</evidence>
<dbReference type="InterPro" id="IPR014729">
    <property type="entry name" value="Rossmann-like_a/b/a_fold"/>
</dbReference>
<dbReference type="EMBL" id="FOKA01000001">
    <property type="protein sequence ID" value="SFA70275.1"/>
    <property type="molecule type" value="Genomic_DNA"/>
</dbReference>